<proteinExistence type="predicted"/>
<protein>
    <submittedName>
        <fullName evidence="2">Uncharacterized protein</fullName>
    </submittedName>
</protein>
<evidence type="ECO:0000313" key="2">
    <source>
        <dbReference type="EMBL" id="AGT44883.1"/>
    </source>
</evidence>
<keyword evidence="1" id="KW-0812">Transmembrane</keyword>
<dbReference type="HOGENOM" id="CLU_2120045_0_0_12"/>
<name>S6A1S8_9SPIR</name>
<dbReference type="PATRIC" id="fig|1291379.3.peg.2381"/>
<evidence type="ECO:0000313" key="3">
    <source>
        <dbReference type="Proteomes" id="UP000015620"/>
    </source>
</evidence>
<dbReference type="EMBL" id="CP004120">
    <property type="protein sequence ID" value="AGT44883.1"/>
    <property type="molecule type" value="Genomic_DNA"/>
</dbReference>
<dbReference type="AlphaFoldDB" id="S6A1S8"/>
<organism evidence="2 3">
    <name type="scientific">Treponema pedis str. T A4</name>
    <dbReference type="NCBI Taxonomy" id="1291379"/>
    <lineage>
        <taxon>Bacteria</taxon>
        <taxon>Pseudomonadati</taxon>
        <taxon>Spirochaetota</taxon>
        <taxon>Spirochaetia</taxon>
        <taxon>Spirochaetales</taxon>
        <taxon>Treponemataceae</taxon>
        <taxon>Treponema</taxon>
    </lineage>
</organism>
<dbReference type="KEGG" id="tped:TPE_2409"/>
<feature type="transmembrane region" description="Helical" evidence="1">
    <location>
        <begin position="12"/>
        <end position="32"/>
    </location>
</feature>
<keyword evidence="1" id="KW-1133">Transmembrane helix</keyword>
<reference evidence="2 3" key="1">
    <citation type="journal article" date="2013" name="PLoS ONE">
        <title>Genome-Wide Relatedness of Treponema pedis, from Gingiva and Necrotic Skin Lesions of Pigs, with the Human Oral Pathogen Treponema denticola.</title>
        <authorList>
            <person name="Svartstrom O."/>
            <person name="Mushtaq M."/>
            <person name="Pringle M."/>
            <person name="Segerman B."/>
        </authorList>
    </citation>
    <scope>NUCLEOTIDE SEQUENCE [LARGE SCALE GENOMIC DNA]</scope>
    <source>
        <strain evidence="2">T A4</strain>
    </source>
</reference>
<accession>S6A1S8</accession>
<keyword evidence="3" id="KW-1185">Reference proteome</keyword>
<keyword evidence="1" id="KW-0472">Membrane</keyword>
<evidence type="ECO:0000256" key="1">
    <source>
        <dbReference type="SAM" id="Phobius"/>
    </source>
</evidence>
<sequence length="114" mass="12891">MFYAEACRFVEYVLGGVYCLYFSLFSSVYIIARFCEKNKGKEEKNSFFKGERENPVPSRVFSLPLVPPLSFPHGLRADFGEGRHPGRTGFLPSPNPSYLFRLLRGSAPKNPAYG</sequence>
<gene>
    <name evidence="2" type="ORF">TPE_2409</name>
</gene>
<dbReference type="Proteomes" id="UP000015620">
    <property type="component" value="Chromosome"/>
</dbReference>